<protein>
    <submittedName>
        <fullName evidence="2">Uncharacterized protein</fullName>
    </submittedName>
</protein>
<organism evidence="2 4">
    <name type="scientific">Agreia bicolorata</name>
    <dbReference type="NCBI Taxonomy" id="110935"/>
    <lineage>
        <taxon>Bacteria</taxon>
        <taxon>Bacillati</taxon>
        <taxon>Actinomycetota</taxon>
        <taxon>Actinomycetes</taxon>
        <taxon>Micrococcales</taxon>
        <taxon>Microbacteriaceae</taxon>
        <taxon>Agreia</taxon>
    </lineage>
</organism>
<dbReference type="RefSeq" id="WP_044442858.1">
    <property type="nucleotide sequence ID" value="NZ_FUYG01000009.1"/>
</dbReference>
<dbReference type="Proteomes" id="UP000189735">
    <property type="component" value="Unassembled WGS sequence"/>
</dbReference>
<sequence length="98" mass="10007">MTAMLEMMNHLLGLAFALSFGTGALDTAAVVGVVALGALAVALCTRYLVSLIGRSGVSLIEQTGFDLAALRVLVVQSDPNAAGRPRTRAPARSIPVAA</sequence>
<evidence type="ECO:0000313" key="1">
    <source>
        <dbReference type="EMBL" id="KJC63352.1"/>
    </source>
</evidence>
<proteinExistence type="predicted"/>
<evidence type="ECO:0000313" key="4">
    <source>
        <dbReference type="Proteomes" id="UP000189735"/>
    </source>
</evidence>
<evidence type="ECO:0000313" key="3">
    <source>
        <dbReference type="Proteomes" id="UP000032503"/>
    </source>
</evidence>
<reference evidence="1 3" key="1">
    <citation type="journal article" date="2001" name="Int. J. Syst. Evol. Microbiol.">
        <title>Agreia bicolorata gen. nov., sp. nov., to accommodate actinobacteria isolated from narrow reed grass infected by the nematode Heteroanguina graminophila.</title>
        <authorList>
            <person name="Evtushenko L.I."/>
            <person name="Dorofeeva L.V."/>
            <person name="Dobrovolskaya T.G."/>
            <person name="Streshinskaya G.M."/>
            <person name="Subbotin S.A."/>
            <person name="Tiedje J.M."/>
        </authorList>
    </citation>
    <scope>NUCLEOTIDE SEQUENCE [LARGE SCALE GENOMIC DNA]</scope>
    <source>
        <strain evidence="1 3">VKM Ac-1804</strain>
    </source>
</reference>
<keyword evidence="3" id="KW-1185">Reference proteome</keyword>
<reference evidence="1" key="2">
    <citation type="submission" date="2015-02" db="EMBL/GenBank/DDBJ databases">
        <authorList>
            <person name="Vasilyev I.Y."/>
            <person name="Siniagina M.N."/>
            <person name="Malanin S.Y."/>
            <person name="Boulygina E.A."/>
            <person name="Grygoryeva T.V."/>
            <person name="Yarullina D.R."/>
            <person name="Ilinskaya O.N."/>
        </authorList>
    </citation>
    <scope>NUCLEOTIDE SEQUENCE</scope>
    <source>
        <strain evidence="1">VKM Ac-1804</strain>
    </source>
</reference>
<dbReference type="Pfam" id="PF19950">
    <property type="entry name" value="DUF6412"/>
    <property type="match status" value="1"/>
</dbReference>
<reference evidence="4" key="3">
    <citation type="submission" date="2017-02" db="EMBL/GenBank/DDBJ databases">
        <authorList>
            <person name="Varghese N."/>
            <person name="Submissions S."/>
        </authorList>
    </citation>
    <scope>NUCLEOTIDE SEQUENCE [LARGE SCALE GENOMIC DNA]</scope>
    <source>
        <strain evidence="4">VKM Ac-2052</strain>
    </source>
</reference>
<dbReference type="EMBL" id="FUYG01000009">
    <property type="protein sequence ID" value="SKB01169.1"/>
    <property type="molecule type" value="Genomic_DNA"/>
</dbReference>
<dbReference type="EMBL" id="JYFC01000007">
    <property type="protein sequence ID" value="KJC63352.1"/>
    <property type="molecule type" value="Genomic_DNA"/>
</dbReference>
<gene>
    <name evidence="2" type="ORF">SAMN06295879_3190</name>
    <name evidence="1" type="ORF">TZ00_14740</name>
</gene>
<dbReference type="AlphaFoldDB" id="A0A1T4YHB3"/>
<accession>A0A1T4YHB3</accession>
<reference evidence="2" key="4">
    <citation type="submission" date="2017-02" db="EMBL/GenBank/DDBJ databases">
        <authorList>
            <person name="Peterson S.W."/>
        </authorList>
    </citation>
    <scope>NUCLEOTIDE SEQUENCE [LARGE SCALE GENOMIC DNA]</scope>
    <source>
        <strain evidence="2">VKM Ac-2052</strain>
    </source>
</reference>
<dbReference type="Proteomes" id="UP000032503">
    <property type="component" value="Unassembled WGS sequence"/>
</dbReference>
<dbReference type="InterPro" id="IPR045635">
    <property type="entry name" value="DUF6412"/>
</dbReference>
<name>A0A1T4YHB3_9MICO</name>
<evidence type="ECO:0000313" key="2">
    <source>
        <dbReference type="EMBL" id="SKB01169.1"/>
    </source>
</evidence>